<dbReference type="PRINTS" id="PR00038">
    <property type="entry name" value="HTHLUXR"/>
</dbReference>
<dbReference type="GO" id="GO:0003677">
    <property type="term" value="F:DNA binding"/>
    <property type="evidence" value="ECO:0007669"/>
    <property type="project" value="UniProtKB-KW"/>
</dbReference>
<sequence length="225" mass="25964">MAWEKHQPYIELLSQVNNSFVFVSLLHVKYLFISQNFKTLLGLSVDADMNLENDLLEEYIHPDDLPILLNLQKRTLDYVFNLPHSEQANYKHVFDFRVLGISGQYIRVICQYQLLETEDPVLLLGVVDISPDQDLKAPVKFRLVNFKTGNIVNIPIIDNPDVSLTKREVEVLKMVDEGLMSKEISDKLYISIHTVNRHRQNILEKMNVNNLSEAINYAKKLGLLA</sequence>
<dbReference type="SMART" id="SM00421">
    <property type="entry name" value="HTH_LUXR"/>
    <property type="match status" value="1"/>
</dbReference>
<dbReference type="Gene3D" id="1.10.10.10">
    <property type="entry name" value="Winged helix-like DNA-binding domain superfamily/Winged helix DNA-binding domain"/>
    <property type="match status" value="1"/>
</dbReference>
<dbReference type="GO" id="GO:0006355">
    <property type="term" value="P:regulation of DNA-templated transcription"/>
    <property type="evidence" value="ECO:0007669"/>
    <property type="project" value="InterPro"/>
</dbReference>
<dbReference type="InterPro" id="IPR016032">
    <property type="entry name" value="Sig_transdc_resp-reg_C-effctor"/>
</dbReference>
<dbReference type="Proteomes" id="UP000501780">
    <property type="component" value="Chromosome"/>
</dbReference>
<dbReference type="AlphaFoldDB" id="A0A6H0KWA3"/>
<keyword evidence="2" id="KW-0238">DNA-binding</keyword>
<accession>A0A6H0KWA3</accession>
<keyword evidence="1" id="KW-0805">Transcription regulation</keyword>
<feature type="domain" description="HTH luxR-type" evidence="4">
    <location>
        <begin position="157"/>
        <end position="222"/>
    </location>
</feature>
<organism evidence="5 6">
    <name type="scientific">Bacteroides faecium</name>
    <dbReference type="NCBI Taxonomy" id="2715212"/>
    <lineage>
        <taxon>Bacteria</taxon>
        <taxon>Pseudomonadati</taxon>
        <taxon>Bacteroidota</taxon>
        <taxon>Bacteroidia</taxon>
        <taxon>Bacteroidales</taxon>
        <taxon>Bacteroidaceae</taxon>
        <taxon>Bacteroides</taxon>
    </lineage>
</organism>
<dbReference type="PANTHER" id="PTHR44688">
    <property type="entry name" value="DNA-BINDING TRANSCRIPTIONAL ACTIVATOR DEVR_DOSR"/>
    <property type="match status" value="1"/>
</dbReference>
<dbReference type="PANTHER" id="PTHR44688:SF16">
    <property type="entry name" value="DNA-BINDING TRANSCRIPTIONAL ACTIVATOR DEVR_DOSR"/>
    <property type="match status" value="1"/>
</dbReference>
<dbReference type="InterPro" id="IPR036388">
    <property type="entry name" value="WH-like_DNA-bd_sf"/>
</dbReference>
<dbReference type="SUPFAM" id="SSF46894">
    <property type="entry name" value="C-terminal effector domain of the bipartite response regulators"/>
    <property type="match status" value="1"/>
</dbReference>
<evidence type="ECO:0000313" key="5">
    <source>
        <dbReference type="EMBL" id="QIU97423.1"/>
    </source>
</evidence>
<gene>
    <name evidence="5" type="ORF">BacF7301_05735</name>
</gene>
<dbReference type="InterPro" id="IPR000792">
    <property type="entry name" value="Tscrpt_reg_LuxR_C"/>
</dbReference>
<protein>
    <submittedName>
        <fullName evidence="5">Helix-turn-helix transcriptional regulator</fullName>
    </submittedName>
</protein>
<keyword evidence="3" id="KW-0804">Transcription</keyword>
<keyword evidence="6" id="KW-1185">Reference proteome</keyword>
<evidence type="ECO:0000256" key="2">
    <source>
        <dbReference type="ARBA" id="ARBA00023125"/>
    </source>
</evidence>
<dbReference type="PROSITE" id="PS50043">
    <property type="entry name" value="HTH_LUXR_2"/>
    <property type="match status" value="1"/>
</dbReference>
<evidence type="ECO:0000313" key="6">
    <source>
        <dbReference type="Proteomes" id="UP000501780"/>
    </source>
</evidence>
<dbReference type="Gene3D" id="3.30.450.20">
    <property type="entry name" value="PAS domain"/>
    <property type="match status" value="1"/>
</dbReference>
<proteinExistence type="predicted"/>
<evidence type="ECO:0000256" key="3">
    <source>
        <dbReference type="ARBA" id="ARBA00023163"/>
    </source>
</evidence>
<name>A0A6H0KWA3_9BACE</name>
<dbReference type="KEGG" id="bfc:BacF7301_05735"/>
<evidence type="ECO:0000259" key="4">
    <source>
        <dbReference type="PROSITE" id="PS50043"/>
    </source>
</evidence>
<evidence type="ECO:0000256" key="1">
    <source>
        <dbReference type="ARBA" id="ARBA00023015"/>
    </source>
</evidence>
<dbReference type="Pfam" id="PF00196">
    <property type="entry name" value="GerE"/>
    <property type="match status" value="1"/>
</dbReference>
<dbReference type="CDD" id="cd06170">
    <property type="entry name" value="LuxR_C_like"/>
    <property type="match status" value="1"/>
</dbReference>
<dbReference type="PROSITE" id="PS00622">
    <property type="entry name" value="HTH_LUXR_1"/>
    <property type="match status" value="1"/>
</dbReference>
<reference evidence="5 6" key="1">
    <citation type="submission" date="2020-03" db="EMBL/GenBank/DDBJ databases">
        <title>Genomic analysis of Bacteroides faecium CBA7301.</title>
        <authorList>
            <person name="Kim J."/>
            <person name="Roh S.W."/>
        </authorList>
    </citation>
    <scope>NUCLEOTIDE SEQUENCE [LARGE SCALE GENOMIC DNA]</scope>
    <source>
        <strain evidence="5 6">CBA7301</strain>
    </source>
</reference>
<dbReference type="EMBL" id="CP050831">
    <property type="protein sequence ID" value="QIU97423.1"/>
    <property type="molecule type" value="Genomic_DNA"/>
</dbReference>